<dbReference type="PANTHER" id="PTHR10543">
    <property type="entry name" value="BETA-CAROTENE DIOXYGENASE"/>
    <property type="match status" value="1"/>
</dbReference>
<accession>A0A495D593</accession>
<feature type="binding site" evidence="5">
    <location>
        <position position="209"/>
    </location>
    <ligand>
        <name>Fe cation</name>
        <dbReference type="ChEBI" id="CHEBI:24875"/>
        <note>catalytic</note>
    </ligand>
</feature>
<dbReference type="GO" id="GO:0010436">
    <property type="term" value="F:carotenoid dioxygenase activity"/>
    <property type="evidence" value="ECO:0007669"/>
    <property type="project" value="TreeGrafter"/>
</dbReference>
<gene>
    <name evidence="8" type="ORF">C7435_1921</name>
</gene>
<evidence type="ECO:0000256" key="2">
    <source>
        <dbReference type="ARBA" id="ARBA00022723"/>
    </source>
</evidence>
<feature type="binding site" evidence="5">
    <location>
        <position position="318"/>
    </location>
    <ligand>
        <name>Fe cation</name>
        <dbReference type="ChEBI" id="CHEBI:24875"/>
        <note>catalytic</note>
    </ligand>
</feature>
<reference evidence="8 9" key="1">
    <citation type="submission" date="2018-10" db="EMBL/GenBank/DDBJ databases">
        <title>Genomic Encyclopedia of Type Strains, Phase IV (KMG-IV): sequencing the most valuable type-strain genomes for metagenomic binning, comparative biology and taxonomic classification.</title>
        <authorList>
            <person name="Goeker M."/>
        </authorList>
    </citation>
    <scope>NUCLEOTIDE SEQUENCE [LARGE SCALE GENOMIC DNA]</scope>
    <source>
        <strain evidence="8 9">DSM 4734</strain>
    </source>
</reference>
<evidence type="ECO:0000256" key="7">
    <source>
        <dbReference type="SAM" id="SignalP"/>
    </source>
</evidence>
<keyword evidence="6 8" id="KW-0223">Dioxygenase</keyword>
<feature type="signal peptide" evidence="7">
    <location>
        <begin position="1"/>
        <end position="29"/>
    </location>
</feature>
<evidence type="ECO:0000256" key="1">
    <source>
        <dbReference type="ARBA" id="ARBA00006787"/>
    </source>
</evidence>
<evidence type="ECO:0000256" key="3">
    <source>
        <dbReference type="ARBA" id="ARBA00023002"/>
    </source>
</evidence>
<evidence type="ECO:0000256" key="6">
    <source>
        <dbReference type="RuleBase" id="RU364048"/>
    </source>
</evidence>
<sequence>MQTHPNRRDMLALLAAAGGAASLPGLAFASEGADPVYQAFDAASRHDPWTLGFTDAPATGLDGVPQRLHGRLPDGLAGTLYRNGPARFSRDEWRYRHWFDGDGMVHAWHLAPGEPVTHRARFVETPKWRDEEAAGRFLMPTFGSQPPNTRGMRGPDDMNAANTSVMVLDGQLMALWEGGSAWQLDAQTLASQGPRNWGDGLDGLPFSAHPKVDPDGTVWNFGQAPAQEALVIWQLRRDGSLRRAELVGDIPGGMIHDFAVTDRSLVFLVGNLRWAGPQLPYLDSFRWDDSRAMQVIAIDKSDWSKRRVWELPPGFLFHVGGAWEDVDGTIHVDAALSEDARMATIGARDVMLGRPSPESEGGSRMHMITLYPDGRFERAAFNDGGAEFPQVDPRYTGLARRFTWHVGWPDGQVRGASQLVERNLLSGATRRFDFGTDVVVEEPLFIPRDRAAEEGDGWLVHTALNKQARASELHIFEARRLEDGPVASWRLPYACPLGFHGCWQAA</sequence>
<proteinExistence type="inferred from homology"/>
<evidence type="ECO:0000313" key="9">
    <source>
        <dbReference type="Proteomes" id="UP000273675"/>
    </source>
</evidence>
<organism evidence="8 9">
    <name type="scientific">Maricaulis maris</name>
    <dbReference type="NCBI Taxonomy" id="74318"/>
    <lineage>
        <taxon>Bacteria</taxon>
        <taxon>Pseudomonadati</taxon>
        <taxon>Pseudomonadota</taxon>
        <taxon>Alphaproteobacteria</taxon>
        <taxon>Maricaulales</taxon>
        <taxon>Maricaulaceae</taxon>
        <taxon>Maricaulis</taxon>
    </lineage>
</organism>
<dbReference type="GO" id="GO:0046872">
    <property type="term" value="F:metal ion binding"/>
    <property type="evidence" value="ECO:0007669"/>
    <property type="project" value="UniProtKB-KW"/>
</dbReference>
<feature type="binding site" evidence="5">
    <location>
        <position position="500"/>
    </location>
    <ligand>
        <name>Fe cation</name>
        <dbReference type="ChEBI" id="CHEBI:24875"/>
        <note>catalytic</note>
    </ligand>
</feature>
<dbReference type="GO" id="GO:0016121">
    <property type="term" value="P:carotene catabolic process"/>
    <property type="evidence" value="ECO:0007669"/>
    <property type="project" value="TreeGrafter"/>
</dbReference>
<comment type="caution">
    <text evidence="8">The sequence shown here is derived from an EMBL/GenBank/DDBJ whole genome shotgun (WGS) entry which is preliminary data.</text>
</comment>
<evidence type="ECO:0000256" key="4">
    <source>
        <dbReference type="ARBA" id="ARBA00023004"/>
    </source>
</evidence>
<dbReference type="EMBL" id="RBIM01000004">
    <property type="protein sequence ID" value="RKQ96589.1"/>
    <property type="molecule type" value="Genomic_DNA"/>
</dbReference>
<dbReference type="PROSITE" id="PS51318">
    <property type="entry name" value="TAT"/>
    <property type="match status" value="1"/>
</dbReference>
<feature type="binding site" evidence="5">
    <location>
        <position position="256"/>
    </location>
    <ligand>
        <name>Fe cation</name>
        <dbReference type="ChEBI" id="CHEBI:24875"/>
        <note>catalytic</note>
    </ligand>
</feature>
<evidence type="ECO:0000313" key="8">
    <source>
        <dbReference type="EMBL" id="RKQ96589.1"/>
    </source>
</evidence>
<dbReference type="Proteomes" id="UP000273675">
    <property type="component" value="Unassembled WGS sequence"/>
</dbReference>
<comment type="similarity">
    <text evidence="1 6">Belongs to the carotenoid oxygenase family.</text>
</comment>
<evidence type="ECO:0000256" key="5">
    <source>
        <dbReference type="PIRSR" id="PIRSR604294-1"/>
    </source>
</evidence>
<feature type="chain" id="PRO_5019868524" description="Dioxygenase" evidence="7">
    <location>
        <begin position="30"/>
        <end position="506"/>
    </location>
</feature>
<protein>
    <recommendedName>
        <fullName evidence="6">Dioxygenase</fullName>
        <ecNumber evidence="6">1.13.11.-</ecNumber>
    </recommendedName>
</protein>
<keyword evidence="3 6" id="KW-0560">Oxidoreductase</keyword>
<name>A0A495D593_9PROT</name>
<keyword evidence="2 5" id="KW-0479">Metal-binding</keyword>
<keyword evidence="7" id="KW-0732">Signal</keyword>
<comment type="cofactor">
    <cofactor evidence="5 6">
        <name>Fe(2+)</name>
        <dbReference type="ChEBI" id="CHEBI:29033"/>
    </cofactor>
    <text evidence="5 6">Binds 1 Fe(2+) ion per subunit.</text>
</comment>
<dbReference type="EC" id="1.13.11.-" evidence="6"/>
<dbReference type="AlphaFoldDB" id="A0A495D593"/>
<dbReference type="Pfam" id="PF03055">
    <property type="entry name" value="RPE65"/>
    <property type="match status" value="1"/>
</dbReference>
<dbReference type="PANTHER" id="PTHR10543:SF89">
    <property type="entry name" value="CAROTENOID 9,10(9',10')-CLEAVAGE DIOXYGENASE 1"/>
    <property type="match status" value="1"/>
</dbReference>
<dbReference type="InterPro" id="IPR004294">
    <property type="entry name" value="Carotenoid_Oase"/>
</dbReference>
<keyword evidence="4 5" id="KW-0408">Iron</keyword>
<dbReference type="InterPro" id="IPR006311">
    <property type="entry name" value="TAT_signal"/>
</dbReference>